<evidence type="ECO:0000259" key="4">
    <source>
        <dbReference type="PROSITE" id="PS51123"/>
    </source>
</evidence>
<evidence type="ECO:0000256" key="1">
    <source>
        <dbReference type="ARBA" id="ARBA00004442"/>
    </source>
</evidence>
<dbReference type="CDD" id="cd07185">
    <property type="entry name" value="OmpA_C-like"/>
    <property type="match status" value="1"/>
</dbReference>
<dbReference type="Pfam" id="PF18393">
    <property type="entry name" value="MotY_N"/>
    <property type="match status" value="1"/>
</dbReference>
<dbReference type="SUPFAM" id="SSF103088">
    <property type="entry name" value="OmpA-like"/>
    <property type="match status" value="1"/>
</dbReference>
<dbReference type="Gene3D" id="2.60.40.2540">
    <property type="match status" value="1"/>
</dbReference>
<feature type="domain" description="OmpA-like" evidence="4">
    <location>
        <begin position="183"/>
        <end position="300"/>
    </location>
</feature>
<evidence type="ECO:0000256" key="2">
    <source>
        <dbReference type="ARBA" id="ARBA00023136"/>
    </source>
</evidence>
<dbReference type="Proteomes" id="UP001163739">
    <property type="component" value="Chromosome"/>
</dbReference>
<accession>A0ABY6MYI3</accession>
<dbReference type="PRINTS" id="PR01021">
    <property type="entry name" value="OMPADOMAIN"/>
</dbReference>
<dbReference type="EMBL" id="CP100390">
    <property type="protein sequence ID" value="UZE94889.1"/>
    <property type="molecule type" value="Genomic_DNA"/>
</dbReference>
<dbReference type="Gene3D" id="3.30.1330.60">
    <property type="entry name" value="OmpA-like domain"/>
    <property type="match status" value="1"/>
</dbReference>
<dbReference type="InterPro" id="IPR036737">
    <property type="entry name" value="OmpA-like_sf"/>
</dbReference>
<comment type="subcellular location">
    <subcellularLocation>
        <location evidence="1">Cell outer membrane</location>
    </subcellularLocation>
</comment>
<evidence type="ECO:0000313" key="5">
    <source>
        <dbReference type="EMBL" id="UZE94889.1"/>
    </source>
</evidence>
<evidence type="ECO:0000256" key="3">
    <source>
        <dbReference type="PROSITE-ProRule" id="PRU00473"/>
    </source>
</evidence>
<dbReference type="RefSeq" id="WP_265046381.1">
    <property type="nucleotide sequence ID" value="NZ_CP100390.1"/>
</dbReference>
<dbReference type="PRINTS" id="PR01023">
    <property type="entry name" value="NAFLGMOTY"/>
</dbReference>
<dbReference type="Pfam" id="PF00691">
    <property type="entry name" value="OmpA"/>
    <property type="match status" value="1"/>
</dbReference>
<organism evidence="5 6">
    <name type="scientific">Alkalimarinus alittae</name>
    <dbReference type="NCBI Taxonomy" id="2961619"/>
    <lineage>
        <taxon>Bacteria</taxon>
        <taxon>Pseudomonadati</taxon>
        <taxon>Pseudomonadota</taxon>
        <taxon>Gammaproteobacteria</taxon>
        <taxon>Alteromonadales</taxon>
        <taxon>Alteromonadaceae</taxon>
        <taxon>Alkalimarinus</taxon>
    </lineage>
</organism>
<dbReference type="PANTHER" id="PTHR30329">
    <property type="entry name" value="STATOR ELEMENT OF FLAGELLAR MOTOR COMPLEX"/>
    <property type="match status" value="1"/>
</dbReference>
<keyword evidence="6" id="KW-1185">Reference proteome</keyword>
<dbReference type="InterPro" id="IPR050330">
    <property type="entry name" value="Bact_OuterMem_StrucFunc"/>
</dbReference>
<dbReference type="InterPro" id="IPR006664">
    <property type="entry name" value="OMP_bac"/>
</dbReference>
<protein>
    <submittedName>
        <fullName evidence="5">OmpA family protein</fullName>
    </submittedName>
</protein>
<sequence>MRIIGSIYCKALRARLERLSTLLVVMVLIPVSGVAKTYTADLSNSQWYLSASIFECSLTHPIPRYGKGVFYHEAGENLKFYLDANANPMKTGDAALVIEAPQWRPGNGVRDLGYVPVKDTAKPIVVERKNARNMLEGLMDGMTPTFTRKAWYNDESIRVRVSSVNFPNFYNDYLNCVASLLPVNFRQVERTRVLFKVDKAELTESDYEILEKVVIYLKADNTVTSIIIDGHTDSSGRRIYNRRLSKDRAEVVRAYFIEKGIPEEMITTRYHGERYPVAKNNNQKNKSKNRRTTVRLEKGARMASNSNQNGNPEG</sequence>
<keyword evidence="2 3" id="KW-0472">Membrane</keyword>
<evidence type="ECO:0000313" key="6">
    <source>
        <dbReference type="Proteomes" id="UP001163739"/>
    </source>
</evidence>
<reference evidence="5" key="1">
    <citation type="submission" date="2022-06" db="EMBL/GenBank/DDBJ databases">
        <title>Alkalimarinus sp. nov., isolated from gut of a Alitta virens.</title>
        <authorList>
            <person name="Yang A.I."/>
            <person name="Shin N.-R."/>
        </authorList>
    </citation>
    <scope>NUCLEOTIDE SEQUENCE</scope>
    <source>
        <strain evidence="5">A2M4</strain>
    </source>
</reference>
<dbReference type="PROSITE" id="PS51123">
    <property type="entry name" value="OMPA_2"/>
    <property type="match status" value="1"/>
</dbReference>
<dbReference type="InterPro" id="IPR041544">
    <property type="entry name" value="MotY_N"/>
</dbReference>
<dbReference type="PANTHER" id="PTHR30329:SF17">
    <property type="entry name" value="LIPOPROTEIN YFIB-RELATED"/>
    <property type="match status" value="1"/>
</dbReference>
<proteinExistence type="predicted"/>
<name>A0ABY6MYI3_9ALTE</name>
<dbReference type="InterPro" id="IPR006665">
    <property type="entry name" value="OmpA-like"/>
</dbReference>
<gene>
    <name evidence="5" type="ORF">NKI27_12470</name>
</gene>